<dbReference type="Proteomes" id="UP000183613">
    <property type="component" value="Unassembled WGS sequence"/>
</dbReference>
<dbReference type="EMBL" id="FNUD01000002">
    <property type="protein sequence ID" value="SEE99576.1"/>
    <property type="molecule type" value="Genomic_DNA"/>
</dbReference>
<protein>
    <recommendedName>
        <fullName evidence="3">Flagellar hook-associated protein</fullName>
    </recommendedName>
</protein>
<sequence>MKVVNERSAIASYDLGMRTQAQLRDTVPRQRVRTPTLQQVQPPARQPGKMAGLSLQLNQQSSSIQSAHQYLTRVTEQLSSFKRDLGRSLNGASKGTLDSETLGRSVKHLNDLLENRSRLSAASVDAQLGLNLDQPLRSRFSIQGLESMSNVQASGNETLLFSAGRHMAGPIAVVLDDDMSNSQILRRFNTSLAQAGLHAEVTDGAQLRFSAAESQWGKLRGQMSIQGEGKLFDKGGFTPVQSKEENLLGAPLIAPQNVSRPELRKLLDTVDKGLVRVNGVIEQLNQRQGHVKEQINRHESKDEKRWAHDFAGRVFEQGKGQGTDYMRVAQLVQSQSSVSRHRVVGLMG</sequence>
<accession>A0A0J6G7C6</accession>
<dbReference type="PATRIC" id="fig|882211.3.peg.4061"/>
<dbReference type="OrthoDB" id="7055067at2"/>
<proteinExistence type="predicted"/>
<dbReference type="AlphaFoldDB" id="A0A0J6G7C6"/>
<keyword evidence="2" id="KW-1185">Reference proteome</keyword>
<dbReference type="RefSeq" id="WP_053069579.1">
    <property type="nucleotide sequence ID" value="NZ_FNUD01000002.1"/>
</dbReference>
<organism evidence="1 2">
    <name type="scientific">Pseudomonas deceptionensis</name>
    <dbReference type="NCBI Taxonomy" id="882211"/>
    <lineage>
        <taxon>Bacteria</taxon>
        <taxon>Pseudomonadati</taxon>
        <taxon>Pseudomonadota</taxon>
        <taxon>Gammaproteobacteria</taxon>
        <taxon>Pseudomonadales</taxon>
        <taxon>Pseudomonadaceae</taxon>
        <taxon>Pseudomonas</taxon>
    </lineage>
</organism>
<evidence type="ECO:0000313" key="1">
    <source>
        <dbReference type="EMBL" id="SEE99576.1"/>
    </source>
</evidence>
<comment type="caution">
    <text evidence="1">The sequence shown here is derived from an EMBL/GenBank/DDBJ whole genome shotgun (WGS) entry which is preliminary data.</text>
</comment>
<name>A0A0J6G7C6_PSEDM</name>
<evidence type="ECO:0000313" key="2">
    <source>
        <dbReference type="Proteomes" id="UP000183613"/>
    </source>
</evidence>
<evidence type="ECO:0008006" key="3">
    <source>
        <dbReference type="Google" id="ProtNLM"/>
    </source>
</evidence>
<reference evidence="1" key="1">
    <citation type="submission" date="2016-10" db="EMBL/GenBank/DDBJ databases">
        <authorList>
            <person name="Varghese N."/>
            <person name="Submissions S."/>
        </authorList>
    </citation>
    <scope>NUCLEOTIDE SEQUENCE [LARGE SCALE GENOMIC DNA]</scope>
    <source>
        <strain evidence="1">LMG 25555</strain>
    </source>
</reference>
<gene>
    <name evidence="1" type="ORF">SAMN04489800_3439</name>
</gene>